<dbReference type="AlphaFoldDB" id="A0A212UF00"/>
<gene>
    <name evidence="5" type="ORF">SAMN06265337_3577</name>
</gene>
<dbReference type="GO" id="GO:0006508">
    <property type="term" value="P:proteolysis"/>
    <property type="evidence" value="ECO:0007669"/>
    <property type="project" value="InterPro"/>
</dbReference>
<sequence>MPAPLLTRLTGLALAATFLFAGCQQKPDAPSAPDDKSPNTVTTGYLQPFETGVRSGGVQLIPIKTPKGTFNVWTKRFGTGKIKVLLLHGGPAMTHEYMECFESFFPQEGIQFYEYDQLGSYYSDQPKDDDLWRTERFVDEVEQVRQALGIDKFYVLGHSWGGILALEYALKHQDHLAGLVISNMVASIPRYDAYNKTLRAQLRPSLLDSLEKFEVKKDYHNPTYEGLVFKNYYSQHLLRMAEMPDPVARSFKHVNQHVYELMQGPNEFKTAGRLLTWDRWNDLDKITVPTLMIGGQYDTMNPKDMEEMSHKVKQGNYLLCPQGSHMSMWDDQQTYFRGLTKFLKSVNDGTFKAGTTLK</sequence>
<dbReference type="Pfam" id="PF00561">
    <property type="entry name" value="Abhydrolase_1"/>
    <property type="match status" value="1"/>
</dbReference>
<dbReference type="Proteomes" id="UP000198131">
    <property type="component" value="Unassembled WGS sequence"/>
</dbReference>
<dbReference type="InterPro" id="IPR002410">
    <property type="entry name" value="Peptidase_S33"/>
</dbReference>
<dbReference type="Gene3D" id="3.40.50.1820">
    <property type="entry name" value="alpha/beta hydrolase"/>
    <property type="match status" value="1"/>
</dbReference>
<dbReference type="NCBIfam" id="TIGR01250">
    <property type="entry name" value="pro_imino_pep_2"/>
    <property type="match status" value="1"/>
</dbReference>
<dbReference type="PRINTS" id="PR00793">
    <property type="entry name" value="PROAMNOPTASE"/>
</dbReference>
<evidence type="ECO:0000259" key="4">
    <source>
        <dbReference type="Pfam" id="PF00561"/>
    </source>
</evidence>
<dbReference type="PANTHER" id="PTHR43798:SF33">
    <property type="entry name" value="HYDROLASE, PUTATIVE (AFU_ORTHOLOGUE AFUA_2G14860)-RELATED"/>
    <property type="match status" value="1"/>
</dbReference>
<comment type="similarity">
    <text evidence="1">Belongs to the peptidase S33 family.</text>
</comment>
<dbReference type="OrthoDB" id="9796770at2"/>
<protein>
    <submittedName>
        <fullName evidence="5">Proline iminopeptidase</fullName>
    </submittedName>
</protein>
<evidence type="ECO:0000256" key="1">
    <source>
        <dbReference type="ARBA" id="ARBA00010088"/>
    </source>
</evidence>
<keyword evidence="6" id="KW-1185">Reference proteome</keyword>
<feature type="chain" id="PRO_5013392904" evidence="3">
    <location>
        <begin position="22"/>
        <end position="358"/>
    </location>
</feature>
<proteinExistence type="inferred from homology"/>
<dbReference type="EMBL" id="FYEW01000002">
    <property type="protein sequence ID" value="SNC76817.1"/>
    <property type="molecule type" value="Genomic_DNA"/>
</dbReference>
<dbReference type="InterPro" id="IPR029058">
    <property type="entry name" value="AB_hydrolase_fold"/>
</dbReference>
<feature type="domain" description="AB hydrolase-1" evidence="4">
    <location>
        <begin position="84"/>
        <end position="331"/>
    </location>
</feature>
<dbReference type="SUPFAM" id="SSF53474">
    <property type="entry name" value="alpha/beta-Hydrolases"/>
    <property type="match status" value="1"/>
</dbReference>
<evidence type="ECO:0000313" key="5">
    <source>
        <dbReference type="EMBL" id="SNC76817.1"/>
    </source>
</evidence>
<feature type="signal peptide" evidence="3">
    <location>
        <begin position="1"/>
        <end position="21"/>
    </location>
</feature>
<keyword evidence="2" id="KW-0378">Hydrolase</keyword>
<name>A0A212UF00_9BACT</name>
<dbReference type="GO" id="GO:0008233">
    <property type="term" value="F:peptidase activity"/>
    <property type="evidence" value="ECO:0007669"/>
    <property type="project" value="InterPro"/>
</dbReference>
<dbReference type="InterPro" id="IPR050266">
    <property type="entry name" value="AB_hydrolase_sf"/>
</dbReference>
<accession>A0A212UF00</accession>
<dbReference type="InterPro" id="IPR000073">
    <property type="entry name" value="AB_hydrolase_1"/>
</dbReference>
<dbReference type="GO" id="GO:0016020">
    <property type="term" value="C:membrane"/>
    <property type="evidence" value="ECO:0007669"/>
    <property type="project" value="TreeGrafter"/>
</dbReference>
<dbReference type="PANTHER" id="PTHR43798">
    <property type="entry name" value="MONOACYLGLYCEROL LIPASE"/>
    <property type="match status" value="1"/>
</dbReference>
<evidence type="ECO:0000256" key="3">
    <source>
        <dbReference type="SAM" id="SignalP"/>
    </source>
</evidence>
<keyword evidence="3" id="KW-0732">Signal</keyword>
<reference evidence="6" key="1">
    <citation type="submission" date="2017-06" db="EMBL/GenBank/DDBJ databases">
        <authorList>
            <person name="Varghese N."/>
            <person name="Submissions S."/>
        </authorList>
    </citation>
    <scope>NUCLEOTIDE SEQUENCE [LARGE SCALE GENOMIC DNA]</scope>
    <source>
        <strain evidence="6">DSM 11116</strain>
    </source>
</reference>
<organism evidence="5 6">
    <name type="scientific">Hymenobacter gelipurpurascens</name>
    <dbReference type="NCBI Taxonomy" id="89968"/>
    <lineage>
        <taxon>Bacteria</taxon>
        <taxon>Pseudomonadati</taxon>
        <taxon>Bacteroidota</taxon>
        <taxon>Cytophagia</taxon>
        <taxon>Cytophagales</taxon>
        <taxon>Hymenobacteraceae</taxon>
        <taxon>Hymenobacter</taxon>
    </lineage>
</organism>
<evidence type="ECO:0000313" key="6">
    <source>
        <dbReference type="Proteomes" id="UP000198131"/>
    </source>
</evidence>
<dbReference type="InterPro" id="IPR005945">
    <property type="entry name" value="Pro_imino_pep"/>
</dbReference>
<dbReference type="RefSeq" id="WP_088844831.1">
    <property type="nucleotide sequence ID" value="NZ_FYEW01000002.1"/>
</dbReference>
<evidence type="ECO:0000256" key="2">
    <source>
        <dbReference type="ARBA" id="ARBA00022801"/>
    </source>
</evidence>